<evidence type="ECO:0000313" key="4">
    <source>
        <dbReference type="EMBL" id="TWH20845.1"/>
    </source>
</evidence>
<dbReference type="EMBL" id="VLJV01000001">
    <property type="protein sequence ID" value="TWH20845.1"/>
    <property type="molecule type" value="Genomic_DNA"/>
</dbReference>
<keyword evidence="1" id="KW-0378">Hydrolase</keyword>
<dbReference type="PRINTS" id="PR00412">
    <property type="entry name" value="EPOXHYDRLASE"/>
</dbReference>
<dbReference type="AlphaFoldDB" id="A0A660CIQ4"/>
<dbReference type="InterPro" id="IPR000073">
    <property type="entry name" value="AB_hydrolase_1"/>
</dbReference>
<evidence type="ECO:0000259" key="2">
    <source>
        <dbReference type="Pfam" id="PF00561"/>
    </source>
</evidence>
<organism evidence="4 5">
    <name type="scientific">Prauserella rugosa</name>
    <dbReference type="NCBI Taxonomy" id="43354"/>
    <lineage>
        <taxon>Bacteria</taxon>
        <taxon>Bacillati</taxon>
        <taxon>Actinomycetota</taxon>
        <taxon>Actinomycetes</taxon>
        <taxon>Pseudonocardiales</taxon>
        <taxon>Pseudonocardiaceae</taxon>
        <taxon>Prauserella</taxon>
    </lineage>
</organism>
<dbReference type="Gene3D" id="3.40.50.1820">
    <property type="entry name" value="alpha/beta hydrolase"/>
    <property type="match status" value="1"/>
</dbReference>
<gene>
    <name evidence="4" type="ORF">JD82_02694</name>
</gene>
<dbReference type="InterPro" id="IPR036188">
    <property type="entry name" value="FAD/NAD-bd_sf"/>
</dbReference>
<reference evidence="4 5" key="1">
    <citation type="submission" date="2019-07" db="EMBL/GenBank/DDBJ databases">
        <title>R&amp;d 2014.</title>
        <authorList>
            <person name="Klenk H.-P."/>
        </authorList>
    </citation>
    <scope>NUCLEOTIDE SEQUENCE [LARGE SCALE GENOMIC DNA]</scope>
    <source>
        <strain evidence="4 5">DSM 43194</strain>
    </source>
</reference>
<dbReference type="GO" id="GO:0016787">
    <property type="term" value="F:hydrolase activity"/>
    <property type="evidence" value="ECO:0007669"/>
    <property type="project" value="UniProtKB-KW"/>
</dbReference>
<protein>
    <submittedName>
        <fullName evidence="4">Pimeloyl-ACP methyl ester carboxylesterase</fullName>
    </submittedName>
</protein>
<accession>A0A660CIQ4</accession>
<evidence type="ECO:0000259" key="3">
    <source>
        <dbReference type="Pfam" id="PF01494"/>
    </source>
</evidence>
<proteinExistence type="predicted"/>
<feature type="domain" description="FAD-binding" evidence="3">
    <location>
        <begin position="9"/>
        <end position="342"/>
    </location>
</feature>
<dbReference type="Proteomes" id="UP000317303">
    <property type="component" value="Unassembled WGS sequence"/>
</dbReference>
<dbReference type="InterPro" id="IPR029058">
    <property type="entry name" value="AB_hydrolase_fold"/>
</dbReference>
<feature type="domain" description="AB hydrolase-1" evidence="2">
    <location>
        <begin position="483"/>
        <end position="718"/>
    </location>
</feature>
<keyword evidence="5" id="KW-1185">Reference proteome</keyword>
<dbReference type="PANTHER" id="PTHR43329">
    <property type="entry name" value="EPOXIDE HYDROLASE"/>
    <property type="match status" value="1"/>
</dbReference>
<dbReference type="Gene3D" id="3.50.50.60">
    <property type="entry name" value="FAD/NAD(P)-binding domain"/>
    <property type="match status" value="1"/>
</dbReference>
<dbReference type="RefSeq" id="WP_211252550.1">
    <property type="nucleotide sequence ID" value="NZ_JOIJ01000005.1"/>
</dbReference>
<name>A0A660CIQ4_9PSEU</name>
<dbReference type="InterPro" id="IPR000639">
    <property type="entry name" value="Epox_hydrolase-like"/>
</dbReference>
<dbReference type="SUPFAM" id="SSF53474">
    <property type="entry name" value="alpha/beta-Hydrolases"/>
    <property type="match status" value="1"/>
</dbReference>
<evidence type="ECO:0000256" key="1">
    <source>
        <dbReference type="ARBA" id="ARBA00022801"/>
    </source>
</evidence>
<dbReference type="GO" id="GO:0071949">
    <property type="term" value="F:FAD binding"/>
    <property type="evidence" value="ECO:0007669"/>
    <property type="project" value="InterPro"/>
</dbReference>
<comment type="caution">
    <text evidence="4">The sequence shown here is derived from an EMBL/GenBank/DDBJ whole genome shotgun (WGS) entry which is preliminary data.</text>
</comment>
<dbReference type="Pfam" id="PF00561">
    <property type="entry name" value="Abhydrolase_1"/>
    <property type="match status" value="1"/>
</dbReference>
<evidence type="ECO:0000313" key="5">
    <source>
        <dbReference type="Proteomes" id="UP000317303"/>
    </source>
</evidence>
<sequence>MRTHGEHAVVLGAGMGGLLVARVLSEHYAAVTVLDRDELPGEVHPRRGVPQGAHGHTLLPRGGQLIDRFFPGLLADLTRRGVPVVRDYPDEIRFEVVGHHLRGVAPGPGAEIHVPSRPMLEQRVREHLTRLSNVEVVDRCAVDGLRFDRGRVTGVRATSADGQLHLDADLVVDALGRGARTPAWLAELGYARPDEDTIKVRGAYTSLQMRIDPGALTEKMVLISATPARPKGMALFRHEDAMWDVSVFGVGGRKPPSELAGMLEFVADVAPPHVLDALTAGEPLSEPESRTFPTSRWRRYDRMRTFPEGLLVLGDAVCSLNPTYGQGMTVAAMQADALAATLREGTHDLPRRYFRAAAGPIRDTWNLAAVADRAILGKQTGPLPLAIRTLAPFGDTFFGAVSRDIALQARFLEVFTLSAPPTSLLTPGTALRMVRPLVRNGRSRTEVPSDEGIAPPDIPGVRRRFVTARGVRFHVTESGSGVPVLALHGWPQHHYAYRDLLAHPPPGMRIIAPDLPGYGWSGPAPHRWAKEDVARDVLALLDELGIDRVLLAGHDWGGWIGHLLTLLAPERVAGFLALNIAHPWQSPSGMRRHLWRFAYQPVVAFGGVLLHRRTAFVRTLLRRAGVPAAAARVYADGLRGLDNARAAVDTYRTFLLREVPAMARRPERRRATVPIRALFGIDDPAIHPSLASAATARADDYTLERVAHCGHFITDERPDLVRARLLDLAAVVRGHRGGRVTTPGPPAW</sequence>
<dbReference type="InterPro" id="IPR002938">
    <property type="entry name" value="FAD-bd"/>
</dbReference>
<dbReference type="SUPFAM" id="SSF51905">
    <property type="entry name" value="FAD/NAD(P)-binding domain"/>
    <property type="match status" value="1"/>
</dbReference>
<dbReference type="Pfam" id="PF01494">
    <property type="entry name" value="FAD_binding_3"/>
    <property type="match status" value="1"/>
</dbReference>